<dbReference type="RefSeq" id="WP_160550605.1">
    <property type="nucleotide sequence ID" value="NZ_CP047650.1"/>
</dbReference>
<sequence length="156" mass="16752">MDEVFAAIGAAMAETRGRTLEQIDPAADAAIAAARRQVSITLQDYPLQSGPEPAEAQWRYRQELERALHGPLAVPGALRAWTLASESDGNSLSAEERQLAQAWVVATQRARAEGMRGLAESHTAWFEVRAVKPPAAPSPMAQPAPAPSRPVQSSLF</sequence>
<feature type="region of interest" description="Disordered" evidence="1">
    <location>
        <begin position="134"/>
        <end position="156"/>
    </location>
</feature>
<evidence type="ECO:0000313" key="3">
    <source>
        <dbReference type="Proteomes" id="UP000464787"/>
    </source>
</evidence>
<keyword evidence="3" id="KW-1185">Reference proteome</keyword>
<protein>
    <submittedName>
        <fullName evidence="2">Uncharacterized protein</fullName>
    </submittedName>
</protein>
<dbReference type="KEGG" id="xyk:GT347_03260"/>
<name>A0A857J0H2_9BURK</name>
<proteinExistence type="predicted"/>
<feature type="compositionally biased region" description="Pro residues" evidence="1">
    <location>
        <begin position="134"/>
        <end position="148"/>
    </location>
</feature>
<dbReference type="AlphaFoldDB" id="A0A857J0H2"/>
<evidence type="ECO:0000256" key="1">
    <source>
        <dbReference type="SAM" id="MobiDB-lite"/>
    </source>
</evidence>
<organism evidence="2 3">
    <name type="scientific">Xylophilus rhododendri</name>
    <dbReference type="NCBI Taxonomy" id="2697032"/>
    <lineage>
        <taxon>Bacteria</taxon>
        <taxon>Pseudomonadati</taxon>
        <taxon>Pseudomonadota</taxon>
        <taxon>Betaproteobacteria</taxon>
        <taxon>Burkholderiales</taxon>
        <taxon>Xylophilus</taxon>
    </lineage>
</organism>
<dbReference type="EMBL" id="CP047650">
    <property type="protein sequence ID" value="QHI97087.1"/>
    <property type="molecule type" value="Genomic_DNA"/>
</dbReference>
<accession>A0A857J0H2</accession>
<evidence type="ECO:0000313" key="2">
    <source>
        <dbReference type="EMBL" id="QHI97087.1"/>
    </source>
</evidence>
<dbReference type="Proteomes" id="UP000464787">
    <property type="component" value="Chromosome"/>
</dbReference>
<gene>
    <name evidence="2" type="ORF">GT347_03260</name>
</gene>
<reference evidence="2 3" key="1">
    <citation type="submission" date="2020-01" db="EMBL/GenBank/DDBJ databases">
        <title>Genome sequencing of strain KACC 21265.</title>
        <authorList>
            <person name="Heo J."/>
            <person name="Kim S.-J."/>
            <person name="Kim J.-S."/>
            <person name="Hong S.-B."/>
            <person name="Kwon S.-W."/>
        </authorList>
    </citation>
    <scope>NUCLEOTIDE SEQUENCE [LARGE SCALE GENOMIC DNA]</scope>
    <source>
        <strain evidence="2 3">KACC 21265</strain>
    </source>
</reference>